<dbReference type="FunCoup" id="W2S4F7">
    <property type="interactions" value="512"/>
</dbReference>
<dbReference type="CDD" id="cd00403">
    <property type="entry name" value="Ribosomal_L1"/>
    <property type="match status" value="1"/>
</dbReference>
<reference evidence="2 3" key="1">
    <citation type="submission" date="2013-03" db="EMBL/GenBank/DDBJ databases">
        <title>The Genome Sequence of Phialophora europaea CBS 101466.</title>
        <authorList>
            <consortium name="The Broad Institute Genomics Platform"/>
            <person name="Cuomo C."/>
            <person name="de Hoog S."/>
            <person name="Gorbushina A."/>
            <person name="Walker B."/>
            <person name="Young S.K."/>
            <person name="Zeng Q."/>
            <person name="Gargeya S."/>
            <person name="Fitzgerald M."/>
            <person name="Haas B."/>
            <person name="Abouelleil A."/>
            <person name="Allen A.W."/>
            <person name="Alvarado L."/>
            <person name="Arachchi H.M."/>
            <person name="Berlin A.M."/>
            <person name="Chapman S.B."/>
            <person name="Gainer-Dewar J."/>
            <person name="Goldberg J."/>
            <person name="Griggs A."/>
            <person name="Gujja S."/>
            <person name="Hansen M."/>
            <person name="Howarth C."/>
            <person name="Imamovic A."/>
            <person name="Ireland A."/>
            <person name="Larimer J."/>
            <person name="McCowan C."/>
            <person name="Murphy C."/>
            <person name="Pearson M."/>
            <person name="Poon T.W."/>
            <person name="Priest M."/>
            <person name="Roberts A."/>
            <person name="Saif S."/>
            <person name="Shea T."/>
            <person name="Sisk P."/>
            <person name="Sykes S."/>
            <person name="Wortman J."/>
            <person name="Nusbaum C."/>
            <person name="Birren B."/>
        </authorList>
    </citation>
    <scope>NUCLEOTIDE SEQUENCE [LARGE SCALE GENOMIC DNA]</scope>
    <source>
        <strain evidence="2 3">CBS 101466</strain>
    </source>
</reference>
<dbReference type="eggNOG" id="KOG1685">
    <property type="taxonomic scope" value="Eukaryota"/>
</dbReference>
<dbReference type="GeneID" id="19969968"/>
<dbReference type="Proteomes" id="UP000030752">
    <property type="component" value="Unassembled WGS sequence"/>
</dbReference>
<feature type="compositionally biased region" description="Acidic residues" evidence="1">
    <location>
        <begin position="57"/>
        <end position="66"/>
    </location>
</feature>
<name>W2S4F7_CYPE1</name>
<feature type="region of interest" description="Disordered" evidence="1">
    <location>
        <begin position="319"/>
        <end position="367"/>
    </location>
</feature>
<dbReference type="STRING" id="1220924.W2S4F7"/>
<protein>
    <recommendedName>
        <fullName evidence="4">Ribosomal protein L1</fullName>
    </recommendedName>
</protein>
<dbReference type="RefSeq" id="XP_008715206.1">
    <property type="nucleotide sequence ID" value="XM_008716984.1"/>
</dbReference>
<dbReference type="SUPFAM" id="SSF56808">
    <property type="entry name" value="Ribosomal protein L1"/>
    <property type="match status" value="1"/>
</dbReference>
<evidence type="ECO:0000256" key="1">
    <source>
        <dbReference type="SAM" id="MobiDB-lite"/>
    </source>
</evidence>
<proteinExistence type="predicted"/>
<dbReference type="InterPro" id="IPR028364">
    <property type="entry name" value="Ribosomal_uL1/biogenesis"/>
</dbReference>
<feature type="compositionally biased region" description="Polar residues" evidence="1">
    <location>
        <begin position="1"/>
        <end position="17"/>
    </location>
</feature>
<sequence>MSLTTHAAKGSASSTPYQLDPEQTLKASKALLDHLRAETERLQASATKQSLLKGGDSDSEDNESAGDETPIWLSLTTKQHIVDKNRLKPSKITVPNSLNTSPDLNICIIAADPQRALKNVIADDSFPSELAARITRIIGLTKLKARYKSFEQRRALRDEHDIFLADDRIVTRLPDALGKVFYKSTSKRPVPIRIADLKRVDGKRVKPEKNKKKSAEEKSSAVSSPAVVAKEIKRAIDAVSVHLKPGTNVAVRVGLASFSPDQLADNISIVTKNIIENHVVKGWRNVRSIHVKSPTSTALPIWLADELWADEGDVQESGPAIEVDGETLKRKRNQSSHKGPQAGQRKKAKTGEAIANAGRKQRLAAEKEKAFTSAAKAVIV</sequence>
<dbReference type="Pfam" id="PF00687">
    <property type="entry name" value="Ribosomal_L1"/>
    <property type="match status" value="1"/>
</dbReference>
<dbReference type="VEuPathDB" id="FungiDB:HMPREF1541_02629"/>
<dbReference type="InParanoid" id="W2S4F7"/>
<dbReference type="InterPro" id="IPR016095">
    <property type="entry name" value="Ribosomal_uL1_3-a/b-sand"/>
</dbReference>
<organism evidence="2 3">
    <name type="scientific">Cyphellophora europaea (strain CBS 101466)</name>
    <name type="common">Phialophora europaea</name>
    <dbReference type="NCBI Taxonomy" id="1220924"/>
    <lineage>
        <taxon>Eukaryota</taxon>
        <taxon>Fungi</taxon>
        <taxon>Dikarya</taxon>
        <taxon>Ascomycota</taxon>
        <taxon>Pezizomycotina</taxon>
        <taxon>Eurotiomycetes</taxon>
        <taxon>Chaetothyriomycetidae</taxon>
        <taxon>Chaetothyriales</taxon>
        <taxon>Cyphellophoraceae</taxon>
        <taxon>Cyphellophora</taxon>
    </lineage>
</organism>
<dbReference type="Gene3D" id="3.40.50.790">
    <property type="match status" value="1"/>
</dbReference>
<gene>
    <name evidence="2" type="ORF">HMPREF1541_02629</name>
</gene>
<keyword evidence="3" id="KW-1185">Reference proteome</keyword>
<evidence type="ECO:0008006" key="4">
    <source>
        <dbReference type="Google" id="ProtNLM"/>
    </source>
</evidence>
<dbReference type="OrthoDB" id="10251727at2759"/>
<evidence type="ECO:0000313" key="3">
    <source>
        <dbReference type="Proteomes" id="UP000030752"/>
    </source>
</evidence>
<evidence type="ECO:0000313" key="2">
    <source>
        <dbReference type="EMBL" id="ETN43470.1"/>
    </source>
</evidence>
<feature type="region of interest" description="Disordered" evidence="1">
    <location>
        <begin position="1"/>
        <end position="22"/>
    </location>
</feature>
<dbReference type="AlphaFoldDB" id="W2S4F7"/>
<dbReference type="EMBL" id="KB822718">
    <property type="protein sequence ID" value="ETN43470.1"/>
    <property type="molecule type" value="Genomic_DNA"/>
</dbReference>
<dbReference type="HOGENOM" id="CLU_026457_5_0_1"/>
<dbReference type="Gene3D" id="3.30.190.20">
    <property type="match status" value="1"/>
</dbReference>
<accession>W2S4F7</accession>
<dbReference type="InterPro" id="IPR023674">
    <property type="entry name" value="Ribosomal_uL1-like"/>
</dbReference>
<feature type="region of interest" description="Disordered" evidence="1">
    <location>
        <begin position="44"/>
        <end position="70"/>
    </location>
</feature>